<dbReference type="Gene3D" id="3.30.2090.10">
    <property type="entry name" value="Multidrug efflux transporter AcrB TolC docking domain, DN and DC subdomains"/>
    <property type="match status" value="2"/>
</dbReference>
<keyword evidence="5 7" id="KW-1133">Transmembrane helix</keyword>
<name>A9H8Y4_GLUDA</name>
<reference evidence="8 9" key="1">
    <citation type="journal article" date="2009" name="BMC Genomics">
        <title>Complete genome sequence of the sugarcane nitrogen-fixing endophyte Gluconacetobacter diazotrophicus Pal5.</title>
        <authorList>
            <person name="Bertalan M."/>
            <person name="Albano R."/>
            <person name="Padua V."/>
            <person name="Rouws L."/>
            <person name="Rojas C."/>
            <person name="Hemerly A."/>
            <person name="Teixeira K."/>
            <person name="Schwab S."/>
            <person name="Araujo J."/>
            <person name="Oliveira A."/>
            <person name="Franca L."/>
            <person name="Magalhaes V."/>
            <person name="Alqueres S."/>
            <person name="Cardoso A."/>
            <person name="Almeida W."/>
            <person name="Loureiro M.M."/>
            <person name="Nogueira E."/>
            <person name="Cidade D."/>
            <person name="Oliveira D."/>
            <person name="Simao T."/>
            <person name="Macedo J."/>
            <person name="Valadao A."/>
            <person name="Dreschsel M."/>
            <person name="Freitas F."/>
            <person name="Vidal M."/>
            <person name="Guedes H."/>
            <person name="Rodrigues E."/>
            <person name="Meneses C."/>
            <person name="Brioso P."/>
            <person name="Pozzer L."/>
            <person name="Figueiredo D."/>
            <person name="Montano H."/>
            <person name="Junior J."/>
            <person name="Filho G."/>
            <person name="Flores V."/>
            <person name="Ferreira B."/>
            <person name="Branco A."/>
            <person name="Gonzalez P."/>
            <person name="Guillobel H."/>
            <person name="Lemos M."/>
            <person name="Seibel L."/>
            <person name="Macedo J."/>
            <person name="Alves-Ferreira M."/>
            <person name="Sachetto-Martins G."/>
            <person name="Coelho A."/>
            <person name="Santos E."/>
            <person name="Amaral G."/>
            <person name="Neves A."/>
            <person name="Pacheco A.B."/>
            <person name="Carvalho D."/>
            <person name="Lery L."/>
            <person name="Bisch P."/>
            <person name="Rossle S.C."/>
            <person name="Urmenyi T."/>
            <person name="Kruger W.V."/>
            <person name="Martins O."/>
            <person name="Baldani J.I."/>
            <person name="Ferreira P.C."/>
        </authorList>
    </citation>
    <scope>NUCLEOTIDE SEQUENCE [LARGE SCALE GENOMIC DNA]</scope>
    <source>
        <strain evidence="9">ATCC 49037 / DSM 5601 / CCUG 37298 / CIP 103539 / LMG 7603 / PAl5</strain>
    </source>
</reference>
<dbReference type="SUPFAM" id="SSF82866">
    <property type="entry name" value="Multidrug efflux transporter AcrB transmembrane domain"/>
    <property type="match status" value="2"/>
</dbReference>
<evidence type="ECO:0000256" key="1">
    <source>
        <dbReference type="ARBA" id="ARBA00022448"/>
    </source>
</evidence>
<keyword evidence="6 7" id="KW-0472">Membrane</keyword>
<keyword evidence="9" id="KW-1185">Reference proteome</keyword>
<evidence type="ECO:0000256" key="7">
    <source>
        <dbReference type="SAM" id="Phobius"/>
    </source>
</evidence>
<dbReference type="Gene3D" id="3.30.70.1430">
    <property type="entry name" value="Multidrug efflux transporter AcrB pore domain"/>
    <property type="match status" value="1"/>
</dbReference>
<evidence type="ECO:0000256" key="4">
    <source>
        <dbReference type="ARBA" id="ARBA00022692"/>
    </source>
</evidence>
<dbReference type="PANTHER" id="PTHR32063:SF34">
    <property type="entry name" value="MULTIDRUG RESISTANCE PROTEIN MDTC"/>
    <property type="match status" value="1"/>
</dbReference>
<organism evidence="8 9">
    <name type="scientific">Gluconacetobacter diazotrophicus (strain ATCC 49037 / DSM 5601 / CCUG 37298 / CIP 103539 / LMG 7603 / PAl5)</name>
    <dbReference type="NCBI Taxonomy" id="272568"/>
    <lineage>
        <taxon>Bacteria</taxon>
        <taxon>Pseudomonadati</taxon>
        <taxon>Pseudomonadota</taxon>
        <taxon>Alphaproteobacteria</taxon>
        <taxon>Acetobacterales</taxon>
        <taxon>Acetobacteraceae</taxon>
        <taxon>Gluconacetobacter</taxon>
    </lineage>
</organism>
<dbReference type="SUPFAM" id="SSF82714">
    <property type="entry name" value="Multidrug efflux transporter AcrB TolC docking domain, DN and DC subdomains"/>
    <property type="match status" value="2"/>
</dbReference>
<dbReference type="InterPro" id="IPR001036">
    <property type="entry name" value="Acrflvin-R"/>
</dbReference>
<dbReference type="GO" id="GO:0042910">
    <property type="term" value="F:xenobiotic transmembrane transporter activity"/>
    <property type="evidence" value="ECO:0007669"/>
    <property type="project" value="TreeGrafter"/>
</dbReference>
<keyword evidence="1" id="KW-0813">Transport</keyword>
<dbReference type="RefSeq" id="WP_012223214.1">
    <property type="nucleotide sequence ID" value="NC_010125.1"/>
</dbReference>
<feature type="transmembrane region" description="Helical" evidence="7">
    <location>
        <begin position="770"/>
        <end position="795"/>
    </location>
</feature>
<dbReference type="PANTHER" id="PTHR32063">
    <property type="match status" value="1"/>
</dbReference>
<accession>A9H8Y4</accession>
<evidence type="ECO:0000313" key="9">
    <source>
        <dbReference type="Proteomes" id="UP000001176"/>
    </source>
</evidence>
<feature type="transmembrane region" description="Helical" evidence="7">
    <location>
        <begin position="744"/>
        <end position="764"/>
    </location>
</feature>
<keyword evidence="3" id="KW-0997">Cell inner membrane</keyword>
<dbReference type="PRINTS" id="PR00702">
    <property type="entry name" value="ACRIFLAVINRP"/>
</dbReference>
<dbReference type="InterPro" id="IPR027463">
    <property type="entry name" value="AcrB_DN_DC_subdom"/>
</dbReference>
<dbReference type="SUPFAM" id="SSF82693">
    <property type="entry name" value="Multidrug efflux transporter AcrB pore domain, PN1, PN2, PC1 and PC2 subdomains"/>
    <property type="match status" value="2"/>
</dbReference>
<sequence length="819" mass="87105">MSVTGLFIRRPVATTLLTLACVLCGVVGYLTLPVADLPNIDFPVIQVQAQEPGGSPEQMASSVAAPLERHLGEIAGLEEMTSQSSTGPVRLTLQFALSRDVNGAARDVEAAIQAARADLPTTLRQNPQYSKANPNDPPALLLALTSDTMPLPQVYDQASSLILPRLSQVRGVGLVQLSGSALPAVRVEIDPQALYKFGIGFEDIRAALASANAYTPKGFIDQDGQRLTLETNDQARDAQAYRDLVIAYRNGRAVRLTDVAQVVDGVEDVRNAGYYNRKPAIVVQVFMQAGGNIVQALDQIHAEMPQLEAGLPAAIRMQTFMDRSMTIRASLADTRMTLVLSVVLVVLTVLLFLGTLGVISLLGYSLDNMSLMALTISTGFVVDDAIVVLENVTRHVEKGDPPLRGRAARRGSSNQGNLFIVLPDKSKRGHPPSTTIGNLNRRSHFMPGHGSHALLRSAIRVGARPSNAGYQYTLQGNDTAALYDWTQKLVTALSAQPELADVSSDVLLGDLALDVAIDRDTGARTQLTPQLIANTLYDAYGQRPASIIYNHLHQYRVVMEAAPRFWQDPASLRQVWVSVAGGTAQGGTQANTIRVPLATATTATTAAAQSAASFTNQIANTLAGDHSASNGSAVSTGAETMVPLQVVSQTTPGNIALAVNHEGQAVAATISFNLPTGVPLGRAIQVVDAQVRRLKMPPSIHGAFSGNAAQLQNSASSETLLIMAALAAVYMVLGILYESYLHPLTILSTLPSAGVGALVALWVFGQQFSLMAIIGGLAVCQALTLFTTPIVYLTLEQMARRVTAWRGTMPPGHPNTGLY</sequence>
<dbReference type="Gene3D" id="3.30.70.1320">
    <property type="entry name" value="Multidrug efflux transporter AcrB pore domain like"/>
    <property type="match status" value="1"/>
</dbReference>
<evidence type="ECO:0000256" key="3">
    <source>
        <dbReference type="ARBA" id="ARBA00022519"/>
    </source>
</evidence>
<evidence type="ECO:0000256" key="6">
    <source>
        <dbReference type="ARBA" id="ARBA00023136"/>
    </source>
</evidence>
<dbReference type="KEGG" id="gdi:GDI0647"/>
<evidence type="ECO:0000256" key="5">
    <source>
        <dbReference type="ARBA" id="ARBA00022989"/>
    </source>
</evidence>
<dbReference type="Proteomes" id="UP000001176">
    <property type="component" value="Chromosome"/>
</dbReference>
<dbReference type="EMBL" id="AM889285">
    <property type="protein sequence ID" value="CAP54590.1"/>
    <property type="molecule type" value="Genomic_DNA"/>
</dbReference>
<dbReference type="AlphaFoldDB" id="A9H8Y4"/>
<keyword evidence="2" id="KW-1003">Cell membrane</keyword>
<feature type="transmembrane region" description="Helical" evidence="7">
    <location>
        <begin position="338"/>
        <end position="364"/>
    </location>
</feature>
<gene>
    <name evidence="8" type="primary">mdtC</name>
    <name evidence="8" type="ordered locus">GDI0647</name>
</gene>
<keyword evidence="4 7" id="KW-0812">Transmembrane</keyword>
<evidence type="ECO:0000256" key="2">
    <source>
        <dbReference type="ARBA" id="ARBA00022475"/>
    </source>
</evidence>
<dbReference type="Pfam" id="PF00873">
    <property type="entry name" value="ACR_tran"/>
    <property type="match status" value="3"/>
</dbReference>
<feature type="transmembrane region" description="Helical" evidence="7">
    <location>
        <begin position="12"/>
        <end position="32"/>
    </location>
</feature>
<protein>
    <submittedName>
        <fullName evidence="8">Putative multidrug resistance protein</fullName>
    </submittedName>
</protein>
<dbReference type="Gene3D" id="1.20.1640.10">
    <property type="entry name" value="Multidrug efflux transporter AcrB transmembrane domain"/>
    <property type="match status" value="2"/>
</dbReference>
<dbReference type="FunFam" id="3.30.70.1430:FF:000001">
    <property type="entry name" value="Efflux pump membrane transporter"/>
    <property type="match status" value="1"/>
</dbReference>
<feature type="transmembrane region" description="Helical" evidence="7">
    <location>
        <begin position="720"/>
        <end position="737"/>
    </location>
</feature>
<dbReference type="GO" id="GO:0005886">
    <property type="term" value="C:plasma membrane"/>
    <property type="evidence" value="ECO:0007669"/>
    <property type="project" value="TreeGrafter"/>
</dbReference>
<dbReference type="OrthoDB" id="9806532at2"/>
<evidence type="ECO:0000313" key="8">
    <source>
        <dbReference type="EMBL" id="CAP54590.1"/>
    </source>
</evidence>
<proteinExistence type="predicted"/>